<dbReference type="Proteomes" id="UP000198854">
    <property type="component" value="Unassembled WGS sequence"/>
</dbReference>
<dbReference type="AlphaFoldDB" id="A0A1G7YSW2"/>
<reference evidence="2 3" key="1">
    <citation type="submission" date="2016-10" db="EMBL/GenBank/DDBJ databases">
        <authorList>
            <person name="de Groot N.N."/>
        </authorList>
    </citation>
    <scope>NUCLEOTIDE SEQUENCE [LARGE SCALE GENOMIC DNA]</scope>
    <source>
        <strain evidence="2 3">CGMCC 1.10228</strain>
    </source>
</reference>
<evidence type="ECO:0000313" key="3">
    <source>
        <dbReference type="Proteomes" id="UP000198854"/>
    </source>
</evidence>
<keyword evidence="1" id="KW-0732">Signal</keyword>
<proteinExistence type="predicted"/>
<dbReference type="STRING" id="861298.SAMN04488136_10627"/>
<feature type="signal peptide" evidence="1">
    <location>
        <begin position="1"/>
        <end position="20"/>
    </location>
</feature>
<dbReference type="OrthoDB" id="5814217at2"/>
<sequence>MKTKLIASLFAFSVLPSAYANNFNYNYLEVRTAVNPDTSGVEFSTNLTDNSHVLARVDSGFNGYYDLGAGIGFNGPVTPFADVFGQFIFHGIRYSDSNGNGTETKKEMSIGGRVWVTNQIEATALIGTNDENSVFHAGVRFHSTDQLTIAAETRNDGTLGPQLTMSVRFQF</sequence>
<gene>
    <name evidence="2" type="ORF">SAMN04488136_10627</name>
</gene>
<evidence type="ECO:0000313" key="2">
    <source>
        <dbReference type="EMBL" id="SDG99467.1"/>
    </source>
</evidence>
<name>A0A1G7YSW2_9VIBR</name>
<keyword evidence="3" id="KW-1185">Reference proteome</keyword>
<protein>
    <recommendedName>
        <fullName evidence="4">Outer membrane protein beta-barrel domain-containing protein</fullName>
    </recommendedName>
</protein>
<evidence type="ECO:0008006" key="4">
    <source>
        <dbReference type="Google" id="ProtNLM"/>
    </source>
</evidence>
<organism evidence="2 3">
    <name type="scientific">Vibrio xiamenensis</name>
    <dbReference type="NCBI Taxonomy" id="861298"/>
    <lineage>
        <taxon>Bacteria</taxon>
        <taxon>Pseudomonadati</taxon>
        <taxon>Pseudomonadota</taxon>
        <taxon>Gammaproteobacteria</taxon>
        <taxon>Vibrionales</taxon>
        <taxon>Vibrionaceae</taxon>
        <taxon>Vibrio</taxon>
    </lineage>
</organism>
<evidence type="ECO:0000256" key="1">
    <source>
        <dbReference type="SAM" id="SignalP"/>
    </source>
</evidence>
<dbReference type="EMBL" id="FNDD01000006">
    <property type="protein sequence ID" value="SDG99467.1"/>
    <property type="molecule type" value="Genomic_DNA"/>
</dbReference>
<feature type="chain" id="PRO_5011655218" description="Outer membrane protein beta-barrel domain-containing protein" evidence="1">
    <location>
        <begin position="21"/>
        <end position="171"/>
    </location>
</feature>
<accession>A0A1G7YSW2</accession>